<dbReference type="Proteomes" id="UP001254848">
    <property type="component" value="Unassembled WGS sequence"/>
</dbReference>
<feature type="compositionally biased region" description="Basic and acidic residues" evidence="1">
    <location>
        <begin position="84"/>
        <end position="106"/>
    </location>
</feature>
<evidence type="ECO:0000313" key="3">
    <source>
        <dbReference type="Proteomes" id="UP001254848"/>
    </source>
</evidence>
<evidence type="ECO:0000256" key="1">
    <source>
        <dbReference type="SAM" id="MobiDB-lite"/>
    </source>
</evidence>
<comment type="caution">
    <text evidence="2">The sequence shown here is derived from an EMBL/GenBank/DDBJ whole genome shotgun (WGS) entry which is preliminary data.</text>
</comment>
<dbReference type="InterPro" id="IPR024307">
    <property type="entry name" value="YmaF"/>
</dbReference>
<organism evidence="2 3">
    <name type="scientific">Anaeroselena agilis</name>
    <dbReference type="NCBI Taxonomy" id="3063788"/>
    <lineage>
        <taxon>Bacteria</taxon>
        <taxon>Bacillati</taxon>
        <taxon>Bacillota</taxon>
        <taxon>Negativicutes</taxon>
        <taxon>Acetonemataceae</taxon>
        <taxon>Anaeroselena</taxon>
    </lineage>
</organism>
<accession>A0ABU3P0D7</accession>
<proteinExistence type="predicted"/>
<name>A0ABU3P0D7_9FIRM</name>
<protein>
    <submittedName>
        <fullName evidence="2">YmaF family protein</fullName>
    </submittedName>
</protein>
<dbReference type="Pfam" id="PF12788">
    <property type="entry name" value="YmaF"/>
    <property type="match status" value="1"/>
</dbReference>
<gene>
    <name evidence="2" type="ORF">Q4T40_14740</name>
</gene>
<feature type="region of interest" description="Disordered" evidence="1">
    <location>
        <begin position="84"/>
        <end position="141"/>
    </location>
</feature>
<sequence>MPENEAHRRPPGEDREDRHMVHVHVFDTLALVAEDHQHIIQGVTGPARAAGQSHVHRIRVRTSYYDGHWHWFDIITGPAVETMDGGHVHPYEGETSYDDGHSHDVADTTAQGPDCREEDEDFDEMTLPPSNPKSKPKSGKR</sequence>
<evidence type="ECO:0000313" key="2">
    <source>
        <dbReference type="EMBL" id="MDT8902505.1"/>
    </source>
</evidence>
<reference evidence="2 3" key="1">
    <citation type="submission" date="2023-07" db="EMBL/GenBank/DDBJ databases">
        <title>The novel representative of Negativicutes class, Anaeroselena agilis gen. nov. sp. nov.</title>
        <authorList>
            <person name="Prokofeva M.I."/>
            <person name="Elcheninov A.G."/>
            <person name="Klyukina A."/>
            <person name="Kublanov I.V."/>
            <person name="Frolov E.N."/>
            <person name="Podosokorskaya O.A."/>
        </authorList>
    </citation>
    <scope>NUCLEOTIDE SEQUENCE [LARGE SCALE GENOMIC DNA]</scope>
    <source>
        <strain evidence="2 3">4137-cl</strain>
    </source>
</reference>
<dbReference type="RefSeq" id="WP_413780985.1">
    <property type="nucleotide sequence ID" value="NZ_JAUOZS010000001.1"/>
</dbReference>
<dbReference type="EMBL" id="JAUOZS010000001">
    <property type="protein sequence ID" value="MDT8902505.1"/>
    <property type="molecule type" value="Genomic_DNA"/>
</dbReference>
<keyword evidence="3" id="KW-1185">Reference proteome</keyword>